<sequence length="105" mass="10830">MRRLCAVVLALQAVVTALSIPVAISVSHADGTTAGVVGGVLAVAGLVVAGLLRFRWAYVAGSVLQILVIATGFVVTTMFVLGIIFAALWATAIWLGWRVEGAPAR</sequence>
<dbReference type="InterPro" id="IPR025327">
    <property type="entry name" value="DUF4233"/>
</dbReference>
<proteinExistence type="predicted"/>
<keyword evidence="1" id="KW-1133">Transmembrane helix</keyword>
<feature type="transmembrane region" description="Helical" evidence="1">
    <location>
        <begin position="66"/>
        <end position="97"/>
    </location>
</feature>
<evidence type="ECO:0000256" key="1">
    <source>
        <dbReference type="SAM" id="Phobius"/>
    </source>
</evidence>
<dbReference type="RefSeq" id="WP_329241290.1">
    <property type="nucleotide sequence ID" value="NZ_BAABHF010000035.1"/>
</dbReference>
<evidence type="ECO:0000313" key="3">
    <source>
        <dbReference type="Proteomes" id="UP001500503"/>
    </source>
</evidence>
<gene>
    <name evidence="2" type="ORF">GCM10023191_060010</name>
</gene>
<comment type="caution">
    <text evidence="2">The sequence shown here is derived from an EMBL/GenBank/DDBJ whole genome shotgun (WGS) entry which is preliminary data.</text>
</comment>
<dbReference type="Proteomes" id="UP001500503">
    <property type="component" value="Unassembled WGS sequence"/>
</dbReference>
<feature type="transmembrane region" description="Helical" evidence="1">
    <location>
        <begin position="35"/>
        <end position="54"/>
    </location>
</feature>
<dbReference type="Pfam" id="PF14017">
    <property type="entry name" value="DUF4233"/>
    <property type="match status" value="1"/>
</dbReference>
<keyword evidence="1" id="KW-0472">Membrane</keyword>
<evidence type="ECO:0000313" key="2">
    <source>
        <dbReference type="EMBL" id="GAA4504908.1"/>
    </source>
</evidence>
<reference evidence="3" key="1">
    <citation type="journal article" date="2019" name="Int. J. Syst. Evol. Microbiol.">
        <title>The Global Catalogue of Microorganisms (GCM) 10K type strain sequencing project: providing services to taxonomists for standard genome sequencing and annotation.</title>
        <authorList>
            <consortium name="The Broad Institute Genomics Platform"/>
            <consortium name="The Broad Institute Genome Sequencing Center for Infectious Disease"/>
            <person name="Wu L."/>
            <person name="Ma J."/>
        </authorList>
    </citation>
    <scope>NUCLEOTIDE SEQUENCE [LARGE SCALE GENOMIC DNA]</scope>
    <source>
        <strain evidence="3">JCM 17933</strain>
    </source>
</reference>
<keyword evidence="3" id="KW-1185">Reference proteome</keyword>
<dbReference type="EMBL" id="BAABHF010000035">
    <property type="protein sequence ID" value="GAA4504908.1"/>
    <property type="molecule type" value="Genomic_DNA"/>
</dbReference>
<keyword evidence="1" id="KW-0812">Transmembrane</keyword>
<protein>
    <submittedName>
        <fullName evidence="2">DUF4233 domain-containing protein</fullName>
    </submittedName>
</protein>
<organism evidence="2 3">
    <name type="scientific">Actinoallomurus oryzae</name>
    <dbReference type="NCBI Taxonomy" id="502180"/>
    <lineage>
        <taxon>Bacteria</taxon>
        <taxon>Bacillati</taxon>
        <taxon>Actinomycetota</taxon>
        <taxon>Actinomycetes</taxon>
        <taxon>Streptosporangiales</taxon>
        <taxon>Thermomonosporaceae</taxon>
        <taxon>Actinoallomurus</taxon>
    </lineage>
</organism>
<name>A0ABP8QMY2_9ACTN</name>
<accession>A0ABP8QMY2</accession>